<dbReference type="Gene3D" id="3.40.50.1100">
    <property type="match status" value="2"/>
</dbReference>
<sequence>MAEHGLLAGIGWTRAVRLDGLTGPDDAEVWVKLEAANPTGSYKDRMALAMIRGAEQSGRLSPGQIVVEATGGSTGASLALVCAVTGHPLRVVTSDAFAPEKLAAMRAFGAEVDLVASPPGGLAPELWPQLIGLARLVADQVEGYATDQFHNPEVINAYKPLGYEVAAQVPGHIDAFCVSVGTGGCLIGAGRALRQRYPGMLRVAVEPAESPVLSGGQPGTHRIEGIGIGFWPPLLESYDFDEIITVTSAEAFDMARTAAAQLGLFSGPSTGANLVAAARLAARLGTGHRVLTVQVDSGLKYLSSCRLFG</sequence>
<organism evidence="4 5">
    <name type="scientific">Kibdelosporangium banguiense</name>
    <dbReference type="NCBI Taxonomy" id="1365924"/>
    <lineage>
        <taxon>Bacteria</taxon>
        <taxon>Bacillati</taxon>
        <taxon>Actinomycetota</taxon>
        <taxon>Actinomycetes</taxon>
        <taxon>Pseudonocardiales</taxon>
        <taxon>Pseudonocardiaceae</taxon>
        <taxon>Kibdelosporangium</taxon>
    </lineage>
</organism>
<evidence type="ECO:0000313" key="5">
    <source>
        <dbReference type="Proteomes" id="UP001519332"/>
    </source>
</evidence>
<proteinExistence type="predicted"/>
<dbReference type="SUPFAM" id="SSF53686">
    <property type="entry name" value="Tryptophan synthase beta subunit-like PLP-dependent enzymes"/>
    <property type="match status" value="1"/>
</dbReference>
<name>A0ABS4TSN3_9PSEU</name>
<keyword evidence="5" id="KW-1185">Reference proteome</keyword>
<dbReference type="CDD" id="cd01561">
    <property type="entry name" value="CBS_like"/>
    <property type="match status" value="1"/>
</dbReference>
<dbReference type="PANTHER" id="PTHR10314">
    <property type="entry name" value="CYSTATHIONINE BETA-SYNTHASE"/>
    <property type="match status" value="1"/>
</dbReference>
<evidence type="ECO:0000259" key="3">
    <source>
        <dbReference type="Pfam" id="PF00291"/>
    </source>
</evidence>
<dbReference type="InterPro" id="IPR050214">
    <property type="entry name" value="Cys_Synth/Cystath_Beta-Synth"/>
</dbReference>
<dbReference type="InterPro" id="IPR001926">
    <property type="entry name" value="TrpB-like_PALP"/>
</dbReference>
<evidence type="ECO:0000313" key="4">
    <source>
        <dbReference type="EMBL" id="MBP2327403.1"/>
    </source>
</evidence>
<accession>A0ABS4TSN3</accession>
<dbReference type="InterPro" id="IPR036052">
    <property type="entry name" value="TrpB-like_PALP_sf"/>
</dbReference>
<reference evidence="4 5" key="1">
    <citation type="submission" date="2021-03" db="EMBL/GenBank/DDBJ databases">
        <title>Sequencing the genomes of 1000 actinobacteria strains.</title>
        <authorList>
            <person name="Klenk H.-P."/>
        </authorList>
    </citation>
    <scope>NUCLEOTIDE SEQUENCE [LARGE SCALE GENOMIC DNA]</scope>
    <source>
        <strain evidence="4 5">DSM 46670</strain>
    </source>
</reference>
<feature type="domain" description="Tryptophan synthase beta chain-like PALP" evidence="3">
    <location>
        <begin position="8"/>
        <end position="293"/>
    </location>
</feature>
<keyword evidence="2" id="KW-0663">Pyridoxal phosphate</keyword>
<evidence type="ECO:0000256" key="2">
    <source>
        <dbReference type="ARBA" id="ARBA00022898"/>
    </source>
</evidence>
<gene>
    <name evidence="4" type="ORF">JOF56_007788</name>
</gene>
<keyword evidence="4" id="KW-0808">Transferase</keyword>
<dbReference type="Pfam" id="PF00291">
    <property type="entry name" value="PALP"/>
    <property type="match status" value="1"/>
</dbReference>
<comment type="caution">
    <text evidence="4">The sequence shown here is derived from an EMBL/GenBank/DDBJ whole genome shotgun (WGS) entry which is preliminary data.</text>
</comment>
<evidence type="ECO:0000256" key="1">
    <source>
        <dbReference type="ARBA" id="ARBA00001933"/>
    </source>
</evidence>
<dbReference type="Proteomes" id="UP001519332">
    <property type="component" value="Unassembled WGS sequence"/>
</dbReference>
<protein>
    <submittedName>
        <fullName evidence="4">Cysteine synthase A</fullName>
        <ecNumber evidence="4">2.5.1.47</ecNumber>
    </submittedName>
</protein>
<dbReference type="EMBL" id="JAGINW010000001">
    <property type="protein sequence ID" value="MBP2327403.1"/>
    <property type="molecule type" value="Genomic_DNA"/>
</dbReference>
<dbReference type="RefSeq" id="WP_209644356.1">
    <property type="nucleotide sequence ID" value="NZ_JAGINW010000001.1"/>
</dbReference>
<dbReference type="GO" id="GO:0004124">
    <property type="term" value="F:cysteine synthase activity"/>
    <property type="evidence" value="ECO:0007669"/>
    <property type="project" value="UniProtKB-EC"/>
</dbReference>
<dbReference type="EC" id="2.5.1.47" evidence="4"/>
<comment type="cofactor">
    <cofactor evidence="1">
        <name>pyridoxal 5'-phosphate</name>
        <dbReference type="ChEBI" id="CHEBI:597326"/>
    </cofactor>
</comment>